<dbReference type="InterPro" id="IPR036249">
    <property type="entry name" value="Thioredoxin-like_sf"/>
</dbReference>
<proteinExistence type="predicted"/>
<dbReference type="InterPro" id="IPR013740">
    <property type="entry name" value="Redoxin"/>
</dbReference>
<dbReference type="GO" id="GO:0016491">
    <property type="term" value="F:oxidoreductase activity"/>
    <property type="evidence" value="ECO:0007669"/>
    <property type="project" value="InterPro"/>
</dbReference>
<dbReference type="PANTHER" id="PTHR42852:SF17">
    <property type="entry name" value="THIOREDOXIN-LIKE PROTEIN HI_1115"/>
    <property type="match status" value="1"/>
</dbReference>
<organism evidence="2">
    <name type="scientific">marine metagenome</name>
    <dbReference type="NCBI Taxonomy" id="408172"/>
    <lineage>
        <taxon>unclassified sequences</taxon>
        <taxon>metagenomes</taxon>
        <taxon>ecological metagenomes</taxon>
    </lineage>
</organism>
<dbReference type="PANTHER" id="PTHR42852">
    <property type="entry name" value="THIOL:DISULFIDE INTERCHANGE PROTEIN DSBE"/>
    <property type="match status" value="1"/>
</dbReference>
<feature type="domain" description="Thioredoxin" evidence="1">
    <location>
        <begin position="11"/>
        <end position="154"/>
    </location>
</feature>
<dbReference type="Pfam" id="PF08534">
    <property type="entry name" value="Redoxin"/>
    <property type="match status" value="1"/>
</dbReference>
<dbReference type="Gene3D" id="3.40.30.10">
    <property type="entry name" value="Glutaredoxin"/>
    <property type="match status" value="1"/>
</dbReference>
<name>A0A382W8Q6_9ZZZZ</name>
<dbReference type="SUPFAM" id="SSF52833">
    <property type="entry name" value="Thioredoxin-like"/>
    <property type="match status" value="1"/>
</dbReference>
<dbReference type="InterPro" id="IPR050553">
    <property type="entry name" value="Thioredoxin_ResA/DsbE_sf"/>
</dbReference>
<evidence type="ECO:0000313" key="2">
    <source>
        <dbReference type="EMBL" id="SVD54491.1"/>
    </source>
</evidence>
<evidence type="ECO:0000259" key="1">
    <source>
        <dbReference type="PROSITE" id="PS51352"/>
    </source>
</evidence>
<sequence length="161" mass="18319">MKKILSIVLITIFGCSKSDLQLITVDASDIHKQVASHNGHEAVLLNFWATTCSPCLEEFPMIVELSDAYKDKGIKVYFITTDWLDFEKEAITFLNKQGVKGISFIKEEGNDNNFINAISQEWSGTLPFTIVYDKYGNVSDYWEMKKDRFRFESAIIKAIGS</sequence>
<protein>
    <recommendedName>
        <fullName evidence="1">Thioredoxin domain-containing protein</fullName>
    </recommendedName>
</protein>
<dbReference type="AlphaFoldDB" id="A0A382W8Q6"/>
<dbReference type="InterPro" id="IPR013766">
    <property type="entry name" value="Thioredoxin_domain"/>
</dbReference>
<dbReference type="CDD" id="cd02966">
    <property type="entry name" value="TlpA_like_family"/>
    <property type="match status" value="1"/>
</dbReference>
<accession>A0A382W8Q6</accession>
<gene>
    <name evidence="2" type="ORF">METZ01_LOCUS407345</name>
</gene>
<dbReference type="PROSITE" id="PS51257">
    <property type="entry name" value="PROKAR_LIPOPROTEIN"/>
    <property type="match status" value="1"/>
</dbReference>
<dbReference type="EMBL" id="UINC01157478">
    <property type="protein sequence ID" value="SVD54491.1"/>
    <property type="molecule type" value="Genomic_DNA"/>
</dbReference>
<dbReference type="PROSITE" id="PS51352">
    <property type="entry name" value="THIOREDOXIN_2"/>
    <property type="match status" value="1"/>
</dbReference>
<reference evidence="2" key="1">
    <citation type="submission" date="2018-05" db="EMBL/GenBank/DDBJ databases">
        <authorList>
            <person name="Lanie J.A."/>
            <person name="Ng W.-L."/>
            <person name="Kazmierczak K.M."/>
            <person name="Andrzejewski T.M."/>
            <person name="Davidsen T.M."/>
            <person name="Wayne K.J."/>
            <person name="Tettelin H."/>
            <person name="Glass J.I."/>
            <person name="Rusch D."/>
            <person name="Podicherti R."/>
            <person name="Tsui H.-C.T."/>
            <person name="Winkler M.E."/>
        </authorList>
    </citation>
    <scope>NUCLEOTIDE SEQUENCE</scope>
</reference>